<dbReference type="InterPro" id="IPR018534">
    <property type="entry name" value="Tet_reg_excision_RteC"/>
</dbReference>
<name>A0A3G8WWE6_9FLAO</name>
<gene>
    <name evidence="1" type="ORF">EIH08_08080</name>
</gene>
<dbReference type="RefSeq" id="WP_124784859.1">
    <property type="nucleotide sequence ID" value="NZ_CP034171.1"/>
</dbReference>
<evidence type="ECO:0000313" key="2">
    <source>
        <dbReference type="Proteomes" id="UP000282297"/>
    </source>
</evidence>
<protein>
    <submittedName>
        <fullName evidence="1">Tetracycline regulation of excision, RteC</fullName>
    </submittedName>
</protein>
<dbReference type="Proteomes" id="UP000282297">
    <property type="component" value="Chromosome"/>
</dbReference>
<organism evidence="1 2">
    <name type="scientific">Chryseobacterium taklimakanense</name>
    <dbReference type="NCBI Taxonomy" id="536441"/>
    <lineage>
        <taxon>Bacteria</taxon>
        <taxon>Pseudomonadati</taxon>
        <taxon>Bacteroidota</taxon>
        <taxon>Flavobacteriia</taxon>
        <taxon>Flavobacteriales</taxon>
        <taxon>Weeksellaceae</taxon>
        <taxon>Chryseobacterium group</taxon>
        <taxon>Chryseobacterium</taxon>
    </lineage>
</organism>
<dbReference type="Pfam" id="PF09357">
    <property type="entry name" value="RteC"/>
    <property type="match status" value="1"/>
</dbReference>
<sequence length="280" mass="33112">MSDHIENITAALQDQIRELELETEDVIKFSEAAMKLALSKMEDVKAYVLSHPFGSAEEEINFFRNLKPRIASHYIYYNAVRKVEVQKPQGGEKVVRKHYECALAWVKSYFENNLDFYTYYRKNCTYLDDYYFLRNQFNIELDLDSYAFELDRSFSTSHDYKVAKIIANDRFQVYVESQLATLFRTYNHDQASAPVSNLRWTASKSSLIELMYALHAEGAFNNGAADLKYVAENFERLFKIDLGQYHRVFLEIRYRKNSRTKYLDSLRERLITRMDEADEK</sequence>
<reference evidence="2" key="1">
    <citation type="submission" date="2018-11" db="EMBL/GenBank/DDBJ databases">
        <title>Proposal to divide the Flavobacteriaceae and reorganize its genera based on Amino Acid Identity values calculated from whole genome sequences.</title>
        <authorList>
            <person name="Nicholson A.C."/>
            <person name="Gulvik C.A."/>
            <person name="Whitney A.M."/>
            <person name="Humrighouse B.W."/>
            <person name="Bell M."/>
            <person name="Holmes B."/>
            <person name="Steigerwalt A.B."/>
            <person name="Villarma A."/>
            <person name="Sheth M."/>
            <person name="Batra D."/>
            <person name="Pryor J."/>
            <person name="Bernardet J.-F."/>
            <person name="Hugo C."/>
            <person name="Kampfer P."/>
            <person name="Newman J.D."/>
            <person name="McQuiston J.R."/>
        </authorList>
    </citation>
    <scope>NUCLEOTIDE SEQUENCE [LARGE SCALE GENOMIC DNA]</scope>
    <source>
        <strain evidence="2">H4753</strain>
    </source>
</reference>
<dbReference type="AlphaFoldDB" id="A0A3G8WWE6"/>
<proteinExistence type="predicted"/>
<accession>A0A3G8WWE6</accession>
<evidence type="ECO:0000313" key="1">
    <source>
        <dbReference type="EMBL" id="AZI20671.1"/>
    </source>
</evidence>
<dbReference type="EMBL" id="CP034171">
    <property type="protein sequence ID" value="AZI20671.1"/>
    <property type="molecule type" value="Genomic_DNA"/>
</dbReference>